<gene>
    <name evidence="1" type="ORF">GIB67_042716</name>
</gene>
<sequence>MEISSEAQKLCHNLISLAIQRCRVSENLCRLSIVLKCSNDRNRSIVRVASKDYIFDSFPSMCLCVWLFD</sequence>
<dbReference type="Proteomes" id="UP000541444">
    <property type="component" value="Unassembled WGS sequence"/>
</dbReference>
<dbReference type="EMBL" id="JACGCM010000855">
    <property type="protein sequence ID" value="KAF6165300.1"/>
    <property type="molecule type" value="Genomic_DNA"/>
</dbReference>
<name>A0A7J7NE76_9MAGN</name>
<dbReference type="AlphaFoldDB" id="A0A7J7NE76"/>
<evidence type="ECO:0000313" key="1">
    <source>
        <dbReference type="EMBL" id="KAF6165300.1"/>
    </source>
</evidence>
<comment type="caution">
    <text evidence="1">The sequence shown here is derived from an EMBL/GenBank/DDBJ whole genome shotgun (WGS) entry which is preliminary data.</text>
</comment>
<protein>
    <submittedName>
        <fullName evidence="1">Uncharacterized protein</fullName>
    </submittedName>
</protein>
<dbReference type="OrthoDB" id="1918529at2759"/>
<proteinExistence type="predicted"/>
<organism evidence="1 2">
    <name type="scientific">Kingdonia uniflora</name>
    <dbReference type="NCBI Taxonomy" id="39325"/>
    <lineage>
        <taxon>Eukaryota</taxon>
        <taxon>Viridiplantae</taxon>
        <taxon>Streptophyta</taxon>
        <taxon>Embryophyta</taxon>
        <taxon>Tracheophyta</taxon>
        <taxon>Spermatophyta</taxon>
        <taxon>Magnoliopsida</taxon>
        <taxon>Ranunculales</taxon>
        <taxon>Circaeasteraceae</taxon>
        <taxon>Kingdonia</taxon>
    </lineage>
</organism>
<keyword evidence="2" id="KW-1185">Reference proteome</keyword>
<reference evidence="1 2" key="1">
    <citation type="journal article" date="2020" name="IScience">
        <title>Genome Sequencing of the Endangered Kingdonia uniflora (Circaeasteraceae, Ranunculales) Reveals Potential Mechanisms of Evolutionary Specialization.</title>
        <authorList>
            <person name="Sun Y."/>
            <person name="Deng T."/>
            <person name="Zhang A."/>
            <person name="Moore M.J."/>
            <person name="Landis J.B."/>
            <person name="Lin N."/>
            <person name="Zhang H."/>
            <person name="Zhang X."/>
            <person name="Huang J."/>
            <person name="Zhang X."/>
            <person name="Sun H."/>
            <person name="Wang H."/>
        </authorList>
    </citation>
    <scope>NUCLEOTIDE SEQUENCE [LARGE SCALE GENOMIC DNA]</scope>
    <source>
        <strain evidence="1">TB1705</strain>
        <tissue evidence="1">Leaf</tissue>
    </source>
</reference>
<evidence type="ECO:0000313" key="2">
    <source>
        <dbReference type="Proteomes" id="UP000541444"/>
    </source>
</evidence>
<accession>A0A7J7NE76</accession>